<comment type="caution">
    <text evidence="3">The sequence shown here is derived from an EMBL/GenBank/DDBJ whole genome shotgun (WGS) entry which is preliminary data.</text>
</comment>
<dbReference type="EMBL" id="JAAMAY010000050">
    <property type="protein sequence ID" value="NTC32476.1"/>
    <property type="molecule type" value="Genomic_DNA"/>
</dbReference>
<dbReference type="PRINTS" id="PR00411">
    <property type="entry name" value="PNDRDTASEI"/>
</dbReference>
<reference evidence="3" key="1">
    <citation type="journal article" date="2020" name="Science">
        <title>Unexpected conservation and global transmission of agrobacterial virulence plasmids.</title>
        <authorList>
            <person name="Weisberg A.J."/>
            <person name="Davis E.W. 2nd"/>
            <person name="Tabima J."/>
            <person name="Belcher M.S."/>
            <person name="Miller M."/>
            <person name="Kuo C.H."/>
            <person name="Loper J.E."/>
            <person name="Grunwald N.J."/>
            <person name="Putnam M.L."/>
            <person name="Chang J.H."/>
        </authorList>
    </citation>
    <scope>NUCLEOTIDE SEQUENCE</scope>
    <source>
        <strain evidence="3">17-1853-1a</strain>
    </source>
</reference>
<evidence type="ECO:0000256" key="1">
    <source>
        <dbReference type="ARBA" id="ARBA00023002"/>
    </source>
</evidence>
<dbReference type="Pfam" id="PF01266">
    <property type="entry name" value="DAO"/>
    <property type="match status" value="1"/>
</dbReference>
<evidence type="ECO:0000259" key="2">
    <source>
        <dbReference type="Pfam" id="PF01266"/>
    </source>
</evidence>
<dbReference type="GO" id="GO:0016491">
    <property type="term" value="F:oxidoreductase activity"/>
    <property type="evidence" value="ECO:0007669"/>
    <property type="project" value="UniProtKB-KW"/>
</dbReference>
<dbReference type="RefSeq" id="WP_174018774.1">
    <property type="nucleotide sequence ID" value="NZ_CP116704.1"/>
</dbReference>
<gene>
    <name evidence="3" type="ORF">G6M46_30505</name>
</gene>
<dbReference type="InterPro" id="IPR036188">
    <property type="entry name" value="FAD/NAD-bd_sf"/>
</dbReference>
<keyword evidence="1" id="KW-0560">Oxidoreductase</keyword>
<dbReference type="Gene3D" id="3.50.50.60">
    <property type="entry name" value="FAD/NAD(P)-binding domain"/>
    <property type="match status" value="1"/>
</dbReference>
<dbReference type="AlphaFoldDB" id="A0AA44FAC2"/>
<dbReference type="InterPro" id="IPR006076">
    <property type="entry name" value="FAD-dep_OxRdtase"/>
</dbReference>
<evidence type="ECO:0000313" key="3">
    <source>
        <dbReference type="EMBL" id="NTC32476.1"/>
    </source>
</evidence>
<dbReference type="Gene3D" id="3.30.9.10">
    <property type="entry name" value="D-Amino Acid Oxidase, subunit A, domain 2"/>
    <property type="match status" value="1"/>
</dbReference>
<name>A0AA44FAC2_AGRTU</name>
<dbReference type="SUPFAM" id="SSF51905">
    <property type="entry name" value="FAD/NAD(P)-binding domain"/>
    <property type="match status" value="1"/>
</dbReference>
<sequence>MSGNALDTIVIGGGLHGLSAAMNLARAGKTVAILERSWVGRHSSGATAAGVRTLNRDLAEIPISLEAMDMWHNIERIVGDSCGFHAYGQMSIAEKPEHLTVLEKRLAKIRSAGYDHEELIDRAELLRLVPSISPHCKGALIARNDGAADPHRTLKAFRQATEAAGVTIYEGAGVIAIEHAGADWRVRTETMEFIAPTVVNAAGAWAVKIAAMVGDDIQIGHKASMMIVTERIAPLLKPVVSVVGRPLSFKQSDQGTLVIGGGLQGRADLDAQRSFVNFKELSKGARAATDLFPIVGQLRIVRTWAGMEAMTADHLPIIGPSPNASGVFHSFGYSGHGFQLVPVLGAIMTDLIVHGGTNRVIEPFSAKRLIRKEVRHVAH</sequence>
<protein>
    <submittedName>
        <fullName evidence="3">FAD-binding oxidoreductase</fullName>
    </submittedName>
</protein>
<feature type="domain" description="FAD dependent oxidoreductase" evidence="2">
    <location>
        <begin position="7"/>
        <end position="351"/>
    </location>
</feature>
<dbReference type="PANTHER" id="PTHR13847">
    <property type="entry name" value="SARCOSINE DEHYDROGENASE-RELATED"/>
    <property type="match status" value="1"/>
</dbReference>
<accession>A0AA44FAC2</accession>
<proteinExistence type="predicted"/>
<dbReference type="GO" id="GO:0005737">
    <property type="term" value="C:cytoplasm"/>
    <property type="evidence" value="ECO:0007669"/>
    <property type="project" value="TreeGrafter"/>
</dbReference>
<dbReference type="Proteomes" id="UP000702952">
    <property type="component" value="Unassembled WGS sequence"/>
</dbReference>
<organism evidence="3 4">
    <name type="scientific">Agrobacterium tumefaciens</name>
    <dbReference type="NCBI Taxonomy" id="358"/>
    <lineage>
        <taxon>Bacteria</taxon>
        <taxon>Pseudomonadati</taxon>
        <taxon>Pseudomonadota</taxon>
        <taxon>Alphaproteobacteria</taxon>
        <taxon>Hyphomicrobiales</taxon>
        <taxon>Rhizobiaceae</taxon>
        <taxon>Rhizobium/Agrobacterium group</taxon>
        <taxon>Agrobacterium</taxon>
        <taxon>Agrobacterium tumefaciens complex</taxon>
    </lineage>
</organism>
<evidence type="ECO:0000313" key="4">
    <source>
        <dbReference type="Proteomes" id="UP000702952"/>
    </source>
</evidence>